<evidence type="ECO:0000313" key="7">
    <source>
        <dbReference type="Proteomes" id="UP000494109"/>
    </source>
</evidence>
<dbReference type="Gene3D" id="3.30.450.40">
    <property type="match status" value="2"/>
</dbReference>
<dbReference type="PROSITE" id="PS51078">
    <property type="entry name" value="ICLR_ED"/>
    <property type="match status" value="1"/>
</dbReference>
<dbReference type="AlphaFoldDB" id="A0A6P2WY16"/>
<sequence>MALAFTLLRGKPAFYSVQFRVNVDGREEMGNDGVVAVEKALSLLDCFKPGAESQSLATLSQASGMHKTTVYRLMNSLERMGYVVRAQSGNYSLGHRVLYLGKLYEQSFHLSTVVEPALHALAALTKESASYYVHDNGQRLCLFRAEPSEGLRETRLAGTMLPLDDTAISQVIRFWGLGEPIYDKPPALPLFTAGARDVHTAAFAVPVFGAGDKFMAALTLSGPASRLSVAHESGELDRPQLDAAADLSRKLGASVALCENVYGT</sequence>
<dbReference type="InterPro" id="IPR014757">
    <property type="entry name" value="Tscrpt_reg_IclR_C"/>
</dbReference>
<dbReference type="InterPro" id="IPR005471">
    <property type="entry name" value="Tscrpt_reg_IclR_N"/>
</dbReference>
<keyword evidence="1" id="KW-0805">Transcription regulation</keyword>
<dbReference type="GO" id="GO:0045892">
    <property type="term" value="P:negative regulation of DNA-templated transcription"/>
    <property type="evidence" value="ECO:0007669"/>
    <property type="project" value="TreeGrafter"/>
</dbReference>
<organism evidence="6 7">
    <name type="scientific">Burkholderia contaminans</name>
    <dbReference type="NCBI Taxonomy" id="488447"/>
    <lineage>
        <taxon>Bacteria</taxon>
        <taxon>Pseudomonadati</taxon>
        <taxon>Pseudomonadota</taxon>
        <taxon>Betaproteobacteria</taxon>
        <taxon>Burkholderiales</taxon>
        <taxon>Burkholderiaceae</taxon>
        <taxon>Burkholderia</taxon>
        <taxon>Burkholderia cepacia complex</taxon>
    </lineage>
</organism>
<dbReference type="EMBL" id="CABVQS010000006">
    <property type="protein sequence ID" value="VWD01784.1"/>
    <property type="molecule type" value="Genomic_DNA"/>
</dbReference>
<dbReference type="Pfam" id="PF09339">
    <property type="entry name" value="HTH_IclR"/>
    <property type="match status" value="1"/>
</dbReference>
<reference evidence="6 7" key="1">
    <citation type="submission" date="2019-09" db="EMBL/GenBank/DDBJ databases">
        <authorList>
            <person name="Depoorter E."/>
        </authorList>
    </citation>
    <scope>NUCLEOTIDE SEQUENCE [LARGE SCALE GENOMIC DNA]</scope>
    <source>
        <strain evidence="6">R-71033</strain>
    </source>
</reference>
<dbReference type="Gene3D" id="1.10.10.10">
    <property type="entry name" value="Winged helix-like DNA-binding domain superfamily/Winged helix DNA-binding domain"/>
    <property type="match status" value="1"/>
</dbReference>
<protein>
    <submittedName>
        <fullName evidence="6">IclR family transcriptional regulator</fullName>
    </submittedName>
</protein>
<dbReference type="GO" id="GO:0003677">
    <property type="term" value="F:DNA binding"/>
    <property type="evidence" value="ECO:0007669"/>
    <property type="project" value="UniProtKB-KW"/>
</dbReference>
<name>A0A6P2WY16_9BURK</name>
<evidence type="ECO:0000256" key="1">
    <source>
        <dbReference type="ARBA" id="ARBA00023015"/>
    </source>
</evidence>
<dbReference type="InterPro" id="IPR036390">
    <property type="entry name" value="WH_DNA-bd_sf"/>
</dbReference>
<dbReference type="InterPro" id="IPR036388">
    <property type="entry name" value="WH-like_DNA-bd_sf"/>
</dbReference>
<dbReference type="PANTHER" id="PTHR30136:SF39">
    <property type="entry name" value="TRANSCRIPTIONAL REGULATORY PROTEIN"/>
    <property type="match status" value="1"/>
</dbReference>
<evidence type="ECO:0000259" key="4">
    <source>
        <dbReference type="PROSITE" id="PS51077"/>
    </source>
</evidence>
<dbReference type="PROSITE" id="PS51077">
    <property type="entry name" value="HTH_ICLR"/>
    <property type="match status" value="1"/>
</dbReference>
<gene>
    <name evidence="6" type="ORF">BCO71033_01841</name>
</gene>
<dbReference type="PANTHER" id="PTHR30136">
    <property type="entry name" value="HELIX-TURN-HELIX TRANSCRIPTIONAL REGULATOR, ICLR FAMILY"/>
    <property type="match status" value="1"/>
</dbReference>
<dbReference type="GO" id="GO:0003700">
    <property type="term" value="F:DNA-binding transcription factor activity"/>
    <property type="evidence" value="ECO:0007669"/>
    <property type="project" value="TreeGrafter"/>
</dbReference>
<proteinExistence type="predicted"/>
<evidence type="ECO:0000256" key="3">
    <source>
        <dbReference type="ARBA" id="ARBA00023163"/>
    </source>
</evidence>
<dbReference type="InterPro" id="IPR029016">
    <property type="entry name" value="GAF-like_dom_sf"/>
</dbReference>
<dbReference type="SUPFAM" id="SSF46785">
    <property type="entry name" value="Winged helix' DNA-binding domain"/>
    <property type="match status" value="1"/>
</dbReference>
<evidence type="ECO:0000259" key="5">
    <source>
        <dbReference type="PROSITE" id="PS51078"/>
    </source>
</evidence>
<dbReference type="Proteomes" id="UP000494109">
    <property type="component" value="Unassembled WGS sequence"/>
</dbReference>
<evidence type="ECO:0000313" key="6">
    <source>
        <dbReference type="EMBL" id="VWD01784.1"/>
    </source>
</evidence>
<keyword evidence="3" id="KW-0804">Transcription</keyword>
<feature type="domain" description="IclR-ED" evidence="5">
    <location>
        <begin position="96"/>
        <end position="264"/>
    </location>
</feature>
<dbReference type="SUPFAM" id="SSF55781">
    <property type="entry name" value="GAF domain-like"/>
    <property type="match status" value="1"/>
</dbReference>
<accession>A0A6P2WY16</accession>
<dbReference type="SMART" id="SM00346">
    <property type="entry name" value="HTH_ICLR"/>
    <property type="match status" value="1"/>
</dbReference>
<feature type="domain" description="HTH iclR-type" evidence="4">
    <location>
        <begin position="34"/>
        <end position="95"/>
    </location>
</feature>
<evidence type="ECO:0000256" key="2">
    <source>
        <dbReference type="ARBA" id="ARBA00023125"/>
    </source>
</evidence>
<keyword evidence="2" id="KW-0238">DNA-binding</keyword>
<dbReference type="InterPro" id="IPR050707">
    <property type="entry name" value="HTH_MetabolicPath_Reg"/>
</dbReference>